<organism evidence="2 3">
    <name type="scientific">Sphaeroforma arctica JP610</name>
    <dbReference type="NCBI Taxonomy" id="667725"/>
    <lineage>
        <taxon>Eukaryota</taxon>
        <taxon>Ichthyosporea</taxon>
        <taxon>Ichthyophonida</taxon>
        <taxon>Sphaeroforma</taxon>
    </lineage>
</organism>
<evidence type="ECO:0000256" key="1">
    <source>
        <dbReference type="SAM" id="Phobius"/>
    </source>
</evidence>
<dbReference type="GeneID" id="25912019"/>
<evidence type="ECO:0000313" key="2">
    <source>
        <dbReference type="EMBL" id="KNC75970.1"/>
    </source>
</evidence>
<keyword evidence="1" id="KW-0472">Membrane</keyword>
<dbReference type="eggNOG" id="ENOG502SFNP">
    <property type="taxonomic scope" value="Eukaryota"/>
</dbReference>
<protein>
    <recommendedName>
        <fullName evidence="4">Methyltransferase</fullName>
    </recommendedName>
</protein>
<dbReference type="OrthoDB" id="4473at2759"/>
<feature type="transmembrane region" description="Helical" evidence="1">
    <location>
        <begin position="12"/>
        <end position="31"/>
    </location>
</feature>
<name>A0A0L0FGT5_9EUKA</name>
<gene>
    <name evidence="2" type="ORF">SARC_11515</name>
</gene>
<dbReference type="EMBL" id="KQ243328">
    <property type="protein sequence ID" value="KNC75970.1"/>
    <property type="molecule type" value="Genomic_DNA"/>
</dbReference>
<dbReference type="RefSeq" id="XP_014149872.1">
    <property type="nucleotide sequence ID" value="XM_014294397.1"/>
</dbReference>
<sequence length="309" mass="35385">MTMGPAGKAGMANILQGLSFAVQLIILVLLLRKPTTEVITSIDLSDDTSEETPQNKVQMQQAAQTDQICNRNGCIRPEFEGYHGGLLKTNSMFQGGALQYPVDICEQAETSPDRMPFMMDARIQSLFKKYVNEDTNYLEWGTGGSTQQFYDKVKHMTSIENNPDWCDQMMKNKHVQCGQSNGQLDFICTTRNAEVGYFGTPQKKHTGYYNYHKYVNIIDYLPSEFYDVVLVDGRFRVACAIKALPYIRPGTGVLAIHDYERQHYHNIEQYYDKVEEVVAAETFAIFKPKENIPEAQYDDYLLYLNDHQR</sequence>
<reference evidence="2 3" key="1">
    <citation type="submission" date="2011-02" db="EMBL/GenBank/DDBJ databases">
        <title>The Genome Sequence of Sphaeroforma arctica JP610.</title>
        <authorList>
            <consortium name="The Broad Institute Genome Sequencing Platform"/>
            <person name="Russ C."/>
            <person name="Cuomo C."/>
            <person name="Young S.K."/>
            <person name="Zeng Q."/>
            <person name="Gargeya S."/>
            <person name="Alvarado L."/>
            <person name="Berlin A."/>
            <person name="Chapman S.B."/>
            <person name="Chen Z."/>
            <person name="Freedman E."/>
            <person name="Gellesch M."/>
            <person name="Goldberg J."/>
            <person name="Griggs A."/>
            <person name="Gujja S."/>
            <person name="Heilman E."/>
            <person name="Heiman D."/>
            <person name="Howarth C."/>
            <person name="Mehta T."/>
            <person name="Neiman D."/>
            <person name="Pearson M."/>
            <person name="Roberts A."/>
            <person name="Saif S."/>
            <person name="Shea T."/>
            <person name="Shenoy N."/>
            <person name="Sisk P."/>
            <person name="Stolte C."/>
            <person name="Sykes S."/>
            <person name="White J."/>
            <person name="Yandava C."/>
            <person name="Burger G."/>
            <person name="Gray M.W."/>
            <person name="Holland P.W.H."/>
            <person name="King N."/>
            <person name="Lang F.B.F."/>
            <person name="Roger A.J."/>
            <person name="Ruiz-Trillo I."/>
            <person name="Haas B."/>
            <person name="Nusbaum C."/>
            <person name="Birren B."/>
        </authorList>
    </citation>
    <scope>NUCLEOTIDE SEQUENCE [LARGE SCALE GENOMIC DNA]</scope>
    <source>
        <strain evidence="2 3">JP610</strain>
    </source>
</reference>
<accession>A0A0L0FGT5</accession>
<keyword evidence="1" id="KW-0812">Transmembrane</keyword>
<keyword evidence="3" id="KW-1185">Reference proteome</keyword>
<evidence type="ECO:0008006" key="4">
    <source>
        <dbReference type="Google" id="ProtNLM"/>
    </source>
</evidence>
<dbReference type="Proteomes" id="UP000054560">
    <property type="component" value="Unassembled WGS sequence"/>
</dbReference>
<evidence type="ECO:0000313" key="3">
    <source>
        <dbReference type="Proteomes" id="UP000054560"/>
    </source>
</evidence>
<dbReference type="Gene3D" id="3.40.50.150">
    <property type="entry name" value="Vaccinia Virus protein VP39"/>
    <property type="match status" value="1"/>
</dbReference>
<keyword evidence="1" id="KW-1133">Transmembrane helix</keyword>
<proteinExistence type="predicted"/>
<dbReference type="AlphaFoldDB" id="A0A0L0FGT5"/>
<dbReference type="InterPro" id="IPR029063">
    <property type="entry name" value="SAM-dependent_MTases_sf"/>
</dbReference>